<keyword evidence="2" id="KW-1185">Reference proteome</keyword>
<dbReference type="InterPro" id="IPR029052">
    <property type="entry name" value="Metallo-depent_PP-like"/>
</dbReference>
<dbReference type="SUPFAM" id="SSF56300">
    <property type="entry name" value="Metallo-dependent phosphatases"/>
    <property type="match status" value="1"/>
</dbReference>
<name>A0ABZ0Z264_9CAUD</name>
<evidence type="ECO:0000313" key="1">
    <source>
        <dbReference type="EMBL" id="WQJ53146.1"/>
    </source>
</evidence>
<organism evidence="1 2">
    <name type="scientific">phage Lak_Megaphage_RVC_JS4_GC31</name>
    <dbReference type="NCBI Taxonomy" id="3109228"/>
    <lineage>
        <taxon>Viruses</taxon>
        <taxon>Duplodnaviria</taxon>
        <taxon>Heunggongvirae</taxon>
        <taxon>Uroviricota</taxon>
        <taxon>Caudoviricetes</taxon>
        <taxon>Caudoviricetes code 15 clade</taxon>
    </lineage>
</organism>
<protein>
    <submittedName>
        <fullName evidence="1">Metallo-phosphoesterase</fullName>
    </submittedName>
</protein>
<sequence>MTIINLTDYKNTIFIGDPHGLNNVLSILNRYTKNVPDNSVLFFCGDIGLGFNALKTDSRDLDKCNIIAEKRNFHIILIRGNHDNPDLFVKDSPLNKTHITVVEDYTVVRTYDKNILCIGGSISIDRTLRTKGKSYWENEGIKPIDDSLSADIQNIAFNIDIICAHSSPTYIGPINTSIDDQGDLVNNYAISDHKLKQDNWDNRRILNEVYEFISKHHKISHWIYGHFHDSYHVIKNETEFIGLDCYYSGIFVKSVLKTKGIVFYREGPDIFNPINEIEYNVSKFTNY</sequence>
<proteinExistence type="predicted"/>
<accession>A0ABZ0Z264</accession>
<reference evidence="1 2" key="1">
    <citation type="submission" date="2023-11" db="EMBL/GenBank/DDBJ databases">
        <authorList>
            <person name="Cook R."/>
            <person name="Crisci M."/>
            <person name="Pye H."/>
            <person name="Adriaenssens E."/>
            <person name="Santini J."/>
        </authorList>
    </citation>
    <scope>NUCLEOTIDE SEQUENCE [LARGE SCALE GENOMIC DNA]</scope>
    <source>
        <strain evidence="1">Lak_Megaphage_RVC_JS4_GC31</strain>
    </source>
</reference>
<evidence type="ECO:0000313" key="2">
    <source>
        <dbReference type="Proteomes" id="UP001349343"/>
    </source>
</evidence>
<dbReference type="EMBL" id="OR769222">
    <property type="protein sequence ID" value="WQJ53146.1"/>
    <property type="molecule type" value="Genomic_DNA"/>
</dbReference>
<dbReference type="Gene3D" id="3.60.21.10">
    <property type="match status" value="1"/>
</dbReference>
<dbReference type="Proteomes" id="UP001349343">
    <property type="component" value="Segment"/>
</dbReference>